<organism evidence="1 2">
    <name type="scientific">Sunxiuqinia dokdonensis</name>
    <dbReference type="NCBI Taxonomy" id="1409788"/>
    <lineage>
        <taxon>Bacteria</taxon>
        <taxon>Pseudomonadati</taxon>
        <taxon>Bacteroidota</taxon>
        <taxon>Bacteroidia</taxon>
        <taxon>Marinilabiliales</taxon>
        <taxon>Prolixibacteraceae</taxon>
        <taxon>Sunxiuqinia</taxon>
    </lineage>
</organism>
<evidence type="ECO:0000313" key="2">
    <source>
        <dbReference type="Proteomes" id="UP000036958"/>
    </source>
</evidence>
<keyword evidence="2" id="KW-1185">Reference proteome</keyword>
<sequence>MVWKFIPDRGLPSIGHESITRLVQNSQVSDLFGLDQTETDKNVFMIKELV</sequence>
<dbReference type="AlphaFoldDB" id="A0A0L8VBP6"/>
<dbReference type="STRING" id="1409788.NC99_12860"/>
<evidence type="ECO:0000313" key="1">
    <source>
        <dbReference type="EMBL" id="KOH45910.1"/>
    </source>
</evidence>
<dbReference type="Proteomes" id="UP000036958">
    <property type="component" value="Unassembled WGS sequence"/>
</dbReference>
<dbReference type="EMBL" id="LGIA01000061">
    <property type="protein sequence ID" value="KOH45910.1"/>
    <property type="molecule type" value="Genomic_DNA"/>
</dbReference>
<name>A0A0L8VBP6_9BACT</name>
<accession>A0A0L8VBP6</accession>
<reference evidence="2" key="1">
    <citation type="submission" date="2015-07" db="EMBL/GenBank/DDBJ databases">
        <title>Genome sequencing of Sunxiuqinia dokdonensis strain SK.</title>
        <authorList>
            <person name="Ahn S."/>
            <person name="Kim B.-C."/>
        </authorList>
    </citation>
    <scope>NUCLEOTIDE SEQUENCE [LARGE SCALE GENOMIC DNA]</scope>
    <source>
        <strain evidence="2">SK</strain>
    </source>
</reference>
<comment type="caution">
    <text evidence="1">The sequence shown here is derived from an EMBL/GenBank/DDBJ whole genome shotgun (WGS) entry which is preliminary data.</text>
</comment>
<proteinExistence type="predicted"/>
<gene>
    <name evidence="1" type="ORF">NC99_12860</name>
</gene>
<protein>
    <submittedName>
        <fullName evidence="1">Uncharacterized protein</fullName>
    </submittedName>
</protein>